<feature type="region of interest" description="Disordered" evidence="1">
    <location>
        <begin position="1"/>
        <end position="25"/>
    </location>
</feature>
<sequence>MNTRASTPQDNPWDSVNAAEEGQAVDPKAIAKLKKPLKDEVAAEALYDMEGLMSDFPTAKDLERFVYDETGIVLSLKGRAQKLKYQVAMDALNGRKVDSQFVGKENPYIDKADMVPVEDIKEPPSRDTTLPPLNDVQNSFHSRMIPHTDQDLRAAGRHVEVTFRKYNNGAISYEVLGPIDERPKGEKIDKYGRVRPEVITWVDPRTGEQTAQRPDGTLTPQGKKLRALMKTFRVNNTNQWEIWVDRDFVQNQDAVIRNPWDLGE</sequence>
<accession>A0A6J5PF07</accession>
<gene>
    <name evidence="2" type="ORF">UFOVP849_22</name>
</gene>
<protein>
    <submittedName>
        <fullName evidence="2">Uncharacterized protein</fullName>
    </submittedName>
</protein>
<reference evidence="2" key="1">
    <citation type="submission" date="2020-04" db="EMBL/GenBank/DDBJ databases">
        <authorList>
            <person name="Chiriac C."/>
            <person name="Salcher M."/>
            <person name="Ghai R."/>
            <person name="Kavagutti S V."/>
        </authorList>
    </citation>
    <scope>NUCLEOTIDE SEQUENCE</scope>
</reference>
<proteinExistence type="predicted"/>
<evidence type="ECO:0000313" key="2">
    <source>
        <dbReference type="EMBL" id="CAB4166224.1"/>
    </source>
</evidence>
<organism evidence="2">
    <name type="scientific">uncultured Caudovirales phage</name>
    <dbReference type="NCBI Taxonomy" id="2100421"/>
    <lineage>
        <taxon>Viruses</taxon>
        <taxon>Duplodnaviria</taxon>
        <taxon>Heunggongvirae</taxon>
        <taxon>Uroviricota</taxon>
        <taxon>Caudoviricetes</taxon>
        <taxon>Peduoviridae</taxon>
        <taxon>Maltschvirus</taxon>
        <taxon>Maltschvirus maltsch</taxon>
    </lineage>
</organism>
<name>A0A6J5PF07_9CAUD</name>
<evidence type="ECO:0000256" key="1">
    <source>
        <dbReference type="SAM" id="MobiDB-lite"/>
    </source>
</evidence>
<dbReference type="EMBL" id="LR796788">
    <property type="protein sequence ID" value="CAB4166224.1"/>
    <property type="molecule type" value="Genomic_DNA"/>
</dbReference>
<feature type="compositionally biased region" description="Polar residues" evidence="1">
    <location>
        <begin position="1"/>
        <end position="14"/>
    </location>
</feature>